<organism evidence="12 13">
    <name type="scientific">Minwuia thermotolerans</name>
    <dbReference type="NCBI Taxonomy" id="2056226"/>
    <lineage>
        <taxon>Bacteria</taxon>
        <taxon>Pseudomonadati</taxon>
        <taxon>Pseudomonadota</taxon>
        <taxon>Alphaproteobacteria</taxon>
        <taxon>Minwuiales</taxon>
        <taxon>Minwuiaceae</taxon>
        <taxon>Minwuia</taxon>
    </lineage>
</organism>
<feature type="active site" description="Nucleophile" evidence="11">
    <location>
        <position position="195"/>
    </location>
</feature>
<evidence type="ECO:0000256" key="4">
    <source>
        <dbReference type="ARBA" id="ARBA00022490"/>
    </source>
</evidence>
<gene>
    <name evidence="11" type="primary">argJ</name>
    <name evidence="12" type="ORF">CVT23_09050</name>
</gene>
<feature type="binding site" evidence="11">
    <location>
        <position position="406"/>
    </location>
    <ligand>
        <name>substrate</name>
    </ligand>
</feature>
<dbReference type="HAMAP" id="MF_01106">
    <property type="entry name" value="ArgJ"/>
    <property type="match status" value="1"/>
</dbReference>
<dbReference type="NCBIfam" id="NF003802">
    <property type="entry name" value="PRK05388.1"/>
    <property type="match status" value="1"/>
</dbReference>
<comment type="pathway">
    <text evidence="11">Amino-acid biosynthesis; L-arginine biosynthesis; L-ornithine and N-acetyl-L-glutamate from L-glutamate and N(2)-acetyl-L-ornithine (cyclic): step 1/1.</text>
</comment>
<comment type="catalytic activity">
    <reaction evidence="11">
        <text>N(2)-acetyl-L-ornithine + L-glutamate = N-acetyl-L-glutamate + L-ornithine</text>
        <dbReference type="Rhea" id="RHEA:15349"/>
        <dbReference type="ChEBI" id="CHEBI:29985"/>
        <dbReference type="ChEBI" id="CHEBI:44337"/>
        <dbReference type="ChEBI" id="CHEBI:46911"/>
        <dbReference type="ChEBI" id="CHEBI:57805"/>
        <dbReference type="EC" id="2.3.1.35"/>
    </reaction>
</comment>
<comment type="similarity">
    <text evidence="2 11">Belongs to the ArgJ family.</text>
</comment>
<reference evidence="12 13" key="1">
    <citation type="submission" date="2017-11" db="EMBL/GenBank/DDBJ databases">
        <title>Draft genome sequence of Rhizobiales bacterium SY3-13.</title>
        <authorList>
            <person name="Sun C."/>
        </authorList>
    </citation>
    <scope>NUCLEOTIDE SEQUENCE [LARGE SCALE GENOMIC DNA]</scope>
    <source>
        <strain evidence="12 13">SY3-13</strain>
    </source>
</reference>
<keyword evidence="13" id="KW-1185">Reference proteome</keyword>
<dbReference type="OrthoDB" id="9804242at2"/>
<keyword evidence="10 11" id="KW-0012">Acyltransferase</keyword>
<comment type="catalytic activity">
    <reaction evidence="11">
        <text>L-glutamate + acetyl-CoA = N-acetyl-L-glutamate + CoA + H(+)</text>
        <dbReference type="Rhea" id="RHEA:24292"/>
        <dbReference type="ChEBI" id="CHEBI:15378"/>
        <dbReference type="ChEBI" id="CHEBI:29985"/>
        <dbReference type="ChEBI" id="CHEBI:44337"/>
        <dbReference type="ChEBI" id="CHEBI:57287"/>
        <dbReference type="ChEBI" id="CHEBI:57288"/>
        <dbReference type="EC" id="2.3.1.1"/>
    </reaction>
</comment>
<dbReference type="GO" id="GO:0004358">
    <property type="term" value="F:L-glutamate N-acetyltransferase activity, acting on acetyl-L-ornithine as donor"/>
    <property type="evidence" value="ECO:0007669"/>
    <property type="project" value="UniProtKB-UniRule"/>
</dbReference>
<dbReference type="SUPFAM" id="SSF56266">
    <property type="entry name" value="DmpA/ArgJ-like"/>
    <property type="match status" value="1"/>
</dbReference>
<feature type="site" description="Cleavage; by autolysis" evidence="11">
    <location>
        <begin position="194"/>
        <end position="195"/>
    </location>
</feature>
<dbReference type="CDD" id="cd02152">
    <property type="entry name" value="OAT"/>
    <property type="match status" value="1"/>
</dbReference>
<evidence type="ECO:0000256" key="1">
    <source>
        <dbReference type="ARBA" id="ARBA00004496"/>
    </source>
</evidence>
<protein>
    <recommendedName>
        <fullName evidence="11">Arginine biosynthesis bifunctional protein ArgJ</fullName>
    </recommendedName>
    <domain>
        <recommendedName>
            <fullName evidence="11">Glutamate N-acetyltransferase</fullName>
            <ecNumber evidence="11">2.3.1.35</ecNumber>
        </recommendedName>
        <alternativeName>
            <fullName evidence="11">Ornithine acetyltransferase</fullName>
            <shortName evidence="11">OATase</shortName>
        </alternativeName>
        <alternativeName>
            <fullName evidence="11">Ornithine transacetylase</fullName>
        </alternativeName>
    </domain>
    <domain>
        <recommendedName>
            <fullName evidence="11">Amino-acid acetyltransferase</fullName>
            <ecNumber evidence="11">2.3.1.1</ecNumber>
        </recommendedName>
        <alternativeName>
            <fullName evidence="11">N-acetylglutamate synthase</fullName>
            <shortName evidence="11">AGSase</shortName>
        </alternativeName>
    </domain>
    <component>
        <recommendedName>
            <fullName evidence="11">Arginine biosynthesis bifunctional protein ArgJ alpha chain</fullName>
        </recommendedName>
    </component>
    <component>
        <recommendedName>
            <fullName evidence="11">Arginine biosynthesis bifunctional protein ArgJ beta chain</fullName>
        </recommendedName>
    </component>
</protein>
<feature type="binding site" evidence="11">
    <location>
        <position position="184"/>
    </location>
    <ligand>
        <name>substrate</name>
    </ligand>
</feature>
<feature type="binding site" evidence="11">
    <location>
        <position position="411"/>
    </location>
    <ligand>
        <name>substrate</name>
    </ligand>
</feature>
<dbReference type="EC" id="2.3.1.1" evidence="11"/>
<dbReference type="GO" id="GO:0006526">
    <property type="term" value="P:L-arginine biosynthetic process"/>
    <property type="evidence" value="ECO:0007669"/>
    <property type="project" value="UniProtKB-UniRule"/>
</dbReference>
<dbReference type="FunFam" id="3.60.70.12:FF:000001">
    <property type="entry name" value="Arginine biosynthesis bifunctional protein ArgJ, chloroplastic"/>
    <property type="match status" value="1"/>
</dbReference>
<evidence type="ECO:0000313" key="12">
    <source>
        <dbReference type="EMBL" id="PJK29908.1"/>
    </source>
</evidence>
<comment type="subunit">
    <text evidence="3 11">Heterotetramer of two alpha and two beta chains.</text>
</comment>
<dbReference type="UniPathway" id="UPA00068">
    <property type="reaction ID" value="UER00106"/>
</dbReference>
<evidence type="ECO:0000256" key="5">
    <source>
        <dbReference type="ARBA" id="ARBA00022571"/>
    </source>
</evidence>
<feature type="binding site" evidence="11">
    <location>
        <position position="195"/>
    </location>
    <ligand>
        <name>substrate</name>
    </ligand>
</feature>
<accession>A0A2M9G2H4</accession>
<evidence type="ECO:0000256" key="10">
    <source>
        <dbReference type="ARBA" id="ARBA00023315"/>
    </source>
</evidence>
<dbReference type="AlphaFoldDB" id="A0A2M9G2H4"/>
<keyword evidence="5 11" id="KW-0055">Arginine biosynthesis</keyword>
<dbReference type="Gene3D" id="3.60.70.12">
    <property type="entry name" value="L-amino peptidase D-ALA esterase/amidase"/>
    <property type="match status" value="1"/>
</dbReference>
<keyword evidence="6 11" id="KW-0028">Amino-acid biosynthesis</keyword>
<evidence type="ECO:0000256" key="9">
    <source>
        <dbReference type="ARBA" id="ARBA00023268"/>
    </source>
</evidence>
<feature type="site" description="Involved in the stabilization of negative charge on the oxyanion by the formation of the oxyanion hole" evidence="11">
    <location>
        <position position="121"/>
    </location>
</feature>
<evidence type="ECO:0000256" key="11">
    <source>
        <dbReference type="HAMAP-Rule" id="MF_01106"/>
    </source>
</evidence>
<evidence type="ECO:0000256" key="6">
    <source>
        <dbReference type="ARBA" id="ARBA00022605"/>
    </source>
</evidence>
<dbReference type="Gene3D" id="3.10.20.340">
    <property type="entry name" value="ArgJ beta chain, C-terminal domain"/>
    <property type="match status" value="1"/>
</dbReference>
<dbReference type="InterPro" id="IPR042195">
    <property type="entry name" value="ArgJ_beta_C"/>
</dbReference>
<evidence type="ECO:0000256" key="7">
    <source>
        <dbReference type="ARBA" id="ARBA00022679"/>
    </source>
</evidence>
<feature type="chain" id="PRO_5023338519" description="Arginine biosynthesis bifunctional protein ArgJ alpha chain" evidence="11">
    <location>
        <begin position="1"/>
        <end position="194"/>
    </location>
</feature>
<keyword evidence="9 11" id="KW-0511">Multifunctional enzyme</keyword>
<dbReference type="PANTHER" id="PTHR23100:SF0">
    <property type="entry name" value="ARGININE BIOSYNTHESIS BIFUNCTIONAL PROTEIN ARGJ, MITOCHONDRIAL"/>
    <property type="match status" value="1"/>
</dbReference>
<proteinExistence type="inferred from homology"/>
<dbReference type="NCBIfam" id="TIGR00120">
    <property type="entry name" value="ArgJ"/>
    <property type="match status" value="1"/>
</dbReference>
<dbReference type="GO" id="GO:0005737">
    <property type="term" value="C:cytoplasm"/>
    <property type="evidence" value="ECO:0007669"/>
    <property type="project" value="UniProtKB-SubCell"/>
</dbReference>
<dbReference type="InterPro" id="IPR002813">
    <property type="entry name" value="Arg_biosynth_ArgJ"/>
</dbReference>
<comment type="subcellular location">
    <subcellularLocation>
        <location evidence="1 11">Cytoplasm</location>
    </subcellularLocation>
</comment>
<evidence type="ECO:0000256" key="3">
    <source>
        <dbReference type="ARBA" id="ARBA00011475"/>
    </source>
</evidence>
<feature type="binding site" evidence="11">
    <location>
        <position position="158"/>
    </location>
    <ligand>
        <name>substrate</name>
    </ligand>
</feature>
<sequence>MPLPVSPLAPEKQPELPPIAGCRCGAIAAGLRYKGRNDLTMLAFAPGTTVAGVQTTSTTAGAPVVWNAKRLPGGTARAVIVNAGNANVFNGERGERDVAATAAAVAEALGCAAEEVLVASTGVIGEPMPIDRLCAAVPELVAHVRDDGWPEVAAGIMTTDTFEKRATARVAIGGVEVTINGVAKGSGMIAPNMATMLSYVVTDARLPATVLRDLLGPIADRTFNCVTVDSDMSTSDMCLLFATGMGPAHRAVERADDPALAGFAAALEDVLRDLAIQIARDGEGAQKLITIDVTGAEDGRAARTVALAIGNSPLVKTAIAGEDANWGRIVMAIGKSGERAERNRLRVRVGGVTIAEDGSRRPDYREADLGDHMKGRDIRIEVDLGLGEGRARVWTCDLTHGYIDINADYRS</sequence>
<dbReference type="PANTHER" id="PTHR23100">
    <property type="entry name" value="ARGININE BIOSYNTHESIS BIFUNCTIONAL PROTEIN ARGJ"/>
    <property type="match status" value="1"/>
</dbReference>
<dbReference type="RefSeq" id="WP_109793185.1">
    <property type="nucleotide sequence ID" value="NZ_PHIG01000031.1"/>
</dbReference>
<keyword evidence="7 11" id="KW-0808">Transferase</keyword>
<dbReference type="Pfam" id="PF01960">
    <property type="entry name" value="ArgJ"/>
    <property type="match status" value="1"/>
</dbReference>
<evidence type="ECO:0000256" key="2">
    <source>
        <dbReference type="ARBA" id="ARBA00006774"/>
    </source>
</evidence>
<dbReference type="GO" id="GO:0004042">
    <property type="term" value="F:L-glutamate N-acetyltransferase activity"/>
    <property type="evidence" value="ECO:0007669"/>
    <property type="project" value="UniProtKB-UniRule"/>
</dbReference>
<feature type="site" description="Involved in the stabilization of negative charge on the oxyanion by the formation of the oxyanion hole" evidence="11">
    <location>
        <position position="122"/>
    </location>
</feature>
<comment type="caution">
    <text evidence="12">The sequence shown here is derived from an EMBL/GenBank/DDBJ whole genome shotgun (WGS) entry which is preliminary data.</text>
</comment>
<dbReference type="FunFam" id="3.10.20.340:FF:000003">
    <property type="entry name" value="Arginine biosynthesis bifunctional protein ArgJ"/>
    <property type="match status" value="1"/>
</dbReference>
<feature type="chain" id="PRO_5023338520" description="Arginine biosynthesis bifunctional protein ArgJ beta chain" evidence="11">
    <location>
        <begin position="195"/>
        <end position="411"/>
    </location>
</feature>
<evidence type="ECO:0000256" key="8">
    <source>
        <dbReference type="ARBA" id="ARBA00022813"/>
    </source>
</evidence>
<keyword evidence="4 11" id="KW-0963">Cytoplasm</keyword>
<dbReference type="EC" id="2.3.1.35" evidence="11"/>
<dbReference type="InterPro" id="IPR016117">
    <property type="entry name" value="ArgJ-like_dom_sf"/>
</dbReference>
<dbReference type="GO" id="GO:0006592">
    <property type="term" value="P:ornithine biosynthetic process"/>
    <property type="evidence" value="ECO:0007669"/>
    <property type="project" value="TreeGrafter"/>
</dbReference>
<comment type="pathway">
    <text evidence="11">Amino-acid biosynthesis; L-arginine biosynthesis; N(2)-acetyl-L-ornithine from L-glutamate: step 1/4.</text>
</comment>
<evidence type="ECO:0000313" key="13">
    <source>
        <dbReference type="Proteomes" id="UP000229498"/>
    </source>
</evidence>
<keyword evidence="8 11" id="KW-0068">Autocatalytic cleavage</keyword>
<comment type="function">
    <text evidence="11">Catalyzes two activities which are involved in the cyclic version of arginine biosynthesis: the synthesis of N-acetylglutamate from glutamate and acetyl-CoA as the acetyl donor, and of ornithine by transacetylation between N(2)-acetylornithine and glutamate.</text>
</comment>
<dbReference type="EMBL" id="PHIG01000031">
    <property type="protein sequence ID" value="PJK29908.1"/>
    <property type="molecule type" value="Genomic_DNA"/>
</dbReference>
<dbReference type="Proteomes" id="UP000229498">
    <property type="component" value="Unassembled WGS sequence"/>
</dbReference>
<name>A0A2M9G2H4_9PROT</name>
<feature type="binding site" evidence="11">
    <location>
        <position position="283"/>
    </location>
    <ligand>
        <name>substrate</name>
    </ligand>
</feature>